<proteinExistence type="predicted"/>
<gene>
    <name evidence="1" type="ORF">C9427_30505</name>
</gene>
<dbReference type="AlphaFoldDB" id="A0A2T4ILY8"/>
<reference evidence="1 2" key="1">
    <citation type="submission" date="2018-03" db="EMBL/GenBank/DDBJ databases">
        <title>Genome sequence of the symbiotic type strain Mesorhizobium helmanticense CSLC115NT isolated from Lotus corniculatus nodules.</title>
        <authorList>
            <person name="Sannazzaro A.I."/>
            <person name="Torres Tejerizo G.A."/>
            <person name="Dip D."/>
            <person name="Caballero M."/>
            <person name="Pistorio M."/>
            <person name="Estrella M.J."/>
        </authorList>
    </citation>
    <scope>NUCLEOTIDE SEQUENCE [LARGE SCALE GENOMIC DNA]</scope>
    <source>
        <strain evidence="1 2">CSLC115N</strain>
    </source>
</reference>
<evidence type="ECO:0000313" key="1">
    <source>
        <dbReference type="EMBL" id="PTE06661.1"/>
    </source>
</evidence>
<name>A0A2T4ILY8_9HYPH</name>
<dbReference type="EMBL" id="PZJX01000060">
    <property type="protein sequence ID" value="PTE06661.1"/>
    <property type="molecule type" value="Genomic_DNA"/>
</dbReference>
<accession>A0A2T4ILY8</accession>
<dbReference type="Pfam" id="PF10604">
    <property type="entry name" value="Polyketide_cyc2"/>
    <property type="match status" value="1"/>
</dbReference>
<dbReference type="OrthoDB" id="838646at2"/>
<protein>
    <recommendedName>
        <fullName evidence="3">Polyketide cyclase</fullName>
    </recommendedName>
</protein>
<evidence type="ECO:0000313" key="2">
    <source>
        <dbReference type="Proteomes" id="UP000240259"/>
    </source>
</evidence>
<keyword evidence="2" id="KW-1185">Reference proteome</keyword>
<dbReference type="InterPro" id="IPR023393">
    <property type="entry name" value="START-like_dom_sf"/>
</dbReference>
<dbReference type="RefSeq" id="WP_107652733.1">
    <property type="nucleotide sequence ID" value="NZ_PZJX01000060.1"/>
</dbReference>
<sequence length="161" mass="17903">MTFVVTQTYLSEASPETIWATLTDLEAWPSWDVRLERVTTDGPAKTGRTYRLTPVAGNEIEIKIISAERNKLHDVTKVEFGSIETERSVVATNGGSLVTQTMRADIVPEFAHTFSKVFWDVWSQGIIDSTKALANAHTKSRTPYATPVDVERLIAAHRNVA</sequence>
<dbReference type="Gene3D" id="3.30.530.20">
    <property type="match status" value="1"/>
</dbReference>
<dbReference type="Proteomes" id="UP000240259">
    <property type="component" value="Unassembled WGS sequence"/>
</dbReference>
<comment type="caution">
    <text evidence="1">The sequence shown here is derived from an EMBL/GenBank/DDBJ whole genome shotgun (WGS) entry which is preliminary data.</text>
</comment>
<dbReference type="InterPro" id="IPR019587">
    <property type="entry name" value="Polyketide_cyclase/dehydratase"/>
</dbReference>
<evidence type="ECO:0008006" key="3">
    <source>
        <dbReference type="Google" id="ProtNLM"/>
    </source>
</evidence>
<organism evidence="1 2">
    <name type="scientific">Mesorhizobium helmanticense</name>
    <dbReference type="NCBI Taxonomy" id="1776423"/>
    <lineage>
        <taxon>Bacteria</taxon>
        <taxon>Pseudomonadati</taxon>
        <taxon>Pseudomonadota</taxon>
        <taxon>Alphaproteobacteria</taxon>
        <taxon>Hyphomicrobiales</taxon>
        <taxon>Phyllobacteriaceae</taxon>
        <taxon>Mesorhizobium</taxon>
    </lineage>
</organism>
<dbReference type="SUPFAM" id="SSF55961">
    <property type="entry name" value="Bet v1-like"/>
    <property type="match status" value="1"/>
</dbReference>